<dbReference type="SUPFAM" id="SSF53474">
    <property type="entry name" value="alpha/beta-Hydrolases"/>
    <property type="match status" value="1"/>
</dbReference>
<evidence type="ECO:0000313" key="3">
    <source>
        <dbReference type="Proteomes" id="UP001500957"/>
    </source>
</evidence>
<evidence type="ECO:0000313" key="2">
    <source>
        <dbReference type="EMBL" id="GAA0619941.1"/>
    </source>
</evidence>
<accession>A0ABN1GUG2</accession>
<dbReference type="RefSeq" id="WP_344604807.1">
    <property type="nucleotide sequence ID" value="NZ_BAAAHE010000017.1"/>
</dbReference>
<dbReference type="Pfam" id="PF00561">
    <property type="entry name" value="Abhydrolase_1"/>
    <property type="match status" value="1"/>
</dbReference>
<comment type="caution">
    <text evidence="2">The sequence shown here is derived from an EMBL/GenBank/DDBJ whole genome shotgun (WGS) entry which is preliminary data.</text>
</comment>
<protein>
    <submittedName>
        <fullName evidence="2">Poly(3-hydroxyalkanoate) depolymerase</fullName>
    </submittedName>
</protein>
<dbReference type="InterPro" id="IPR000639">
    <property type="entry name" value="Epox_hydrolase-like"/>
</dbReference>
<keyword evidence="3" id="KW-1185">Reference proteome</keyword>
<dbReference type="PANTHER" id="PTHR43798:SF5">
    <property type="entry name" value="MONOACYLGLYCEROL LIPASE ABHD6"/>
    <property type="match status" value="1"/>
</dbReference>
<dbReference type="InterPro" id="IPR000073">
    <property type="entry name" value="AB_hydrolase_1"/>
</dbReference>
<evidence type="ECO:0000259" key="1">
    <source>
        <dbReference type="Pfam" id="PF00561"/>
    </source>
</evidence>
<feature type="domain" description="AB hydrolase-1" evidence="1">
    <location>
        <begin position="33"/>
        <end position="260"/>
    </location>
</feature>
<dbReference type="Proteomes" id="UP001500957">
    <property type="component" value="Unassembled WGS sequence"/>
</dbReference>
<sequence>MSAPVTTEERTVRAGRHDLRVSVAGPAESSGTPLLLVNGLGGHVRMWDPLRRHLTGIRTFAFDAPGTGESPTPTLPLGIAGSARMLTKLMDALELDRVDVLGYSLGGMIAQQLAWTSPRRVRRVVLMSTNTGWGSIPSHPIAFAGLLSMRRLRDPQHYAALAPKLLGGEMRRNPDLVQQAAALRTTESPDTRGYLYQMLAVTTWSTMPMLRLIRQPTLVVNGDDDPLARPVNAKAIAALIPHAELHLVRGAGHHLFLERPDEVSSVIDDFLAAGQ</sequence>
<dbReference type="PRINTS" id="PR00412">
    <property type="entry name" value="EPOXHYDRLASE"/>
</dbReference>
<dbReference type="Gene3D" id="3.40.50.1820">
    <property type="entry name" value="alpha/beta hydrolase"/>
    <property type="match status" value="1"/>
</dbReference>
<dbReference type="EMBL" id="BAAAHE010000017">
    <property type="protein sequence ID" value="GAA0619941.1"/>
    <property type="molecule type" value="Genomic_DNA"/>
</dbReference>
<name>A0ABN1GUG2_9ACTN</name>
<dbReference type="PANTHER" id="PTHR43798">
    <property type="entry name" value="MONOACYLGLYCEROL LIPASE"/>
    <property type="match status" value="1"/>
</dbReference>
<dbReference type="InterPro" id="IPR029058">
    <property type="entry name" value="AB_hydrolase_fold"/>
</dbReference>
<proteinExistence type="predicted"/>
<dbReference type="InterPro" id="IPR050266">
    <property type="entry name" value="AB_hydrolase_sf"/>
</dbReference>
<organism evidence="2 3">
    <name type="scientific">Sporichthya brevicatena</name>
    <dbReference type="NCBI Taxonomy" id="171442"/>
    <lineage>
        <taxon>Bacteria</taxon>
        <taxon>Bacillati</taxon>
        <taxon>Actinomycetota</taxon>
        <taxon>Actinomycetes</taxon>
        <taxon>Sporichthyales</taxon>
        <taxon>Sporichthyaceae</taxon>
        <taxon>Sporichthya</taxon>
    </lineage>
</organism>
<dbReference type="PRINTS" id="PR00111">
    <property type="entry name" value="ABHYDROLASE"/>
</dbReference>
<gene>
    <name evidence="2" type="primary">phaZ_2</name>
    <name evidence="2" type="ORF">GCM10009547_23050</name>
</gene>
<reference evidence="2 3" key="1">
    <citation type="journal article" date="2019" name="Int. J. Syst. Evol. Microbiol.">
        <title>The Global Catalogue of Microorganisms (GCM) 10K type strain sequencing project: providing services to taxonomists for standard genome sequencing and annotation.</title>
        <authorList>
            <consortium name="The Broad Institute Genomics Platform"/>
            <consortium name="The Broad Institute Genome Sequencing Center for Infectious Disease"/>
            <person name="Wu L."/>
            <person name="Ma J."/>
        </authorList>
    </citation>
    <scope>NUCLEOTIDE SEQUENCE [LARGE SCALE GENOMIC DNA]</scope>
    <source>
        <strain evidence="2 3">JCM 10671</strain>
    </source>
</reference>